<evidence type="ECO:0000313" key="2">
    <source>
        <dbReference type="Proteomes" id="UP000295030"/>
    </source>
</evidence>
<dbReference type="OrthoDB" id="8456340at2"/>
<dbReference type="RefSeq" id="WP_131833415.1">
    <property type="nucleotide sequence ID" value="NZ_SMFY01000001.1"/>
</dbReference>
<comment type="caution">
    <text evidence="1">The sequence shown here is derived from an EMBL/GenBank/DDBJ whole genome shotgun (WGS) entry which is preliminary data.</text>
</comment>
<evidence type="ECO:0008006" key="3">
    <source>
        <dbReference type="Google" id="ProtNLM"/>
    </source>
</evidence>
<proteinExistence type="predicted"/>
<accession>A0A4R1I8Z1</accession>
<reference evidence="1 2" key="1">
    <citation type="submission" date="2019-03" db="EMBL/GenBank/DDBJ databases">
        <title>Genomic Encyclopedia of Type Strains, Phase IV (KMG-IV): sequencing the most valuable type-strain genomes for metagenomic binning, comparative biology and taxonomic classification.</title>
        <authorList>
            <person name="Goeker M."/>
        </authorList>
    </citation>
    <scope>NUCLEOTIDE SEQUENCE [LARGE SCALE GENOMIC DNA]</scope>
    <source>
        <strain evidence="1 2">DSM 101</strain>
    </source>
</reference>
<organism evidence="1 2">
    <name type="scientific">Ancylobacter aquaticus</name>
    <dbReference type="NCBI Taxonomy" id="100"/>
    <lineage>
        <taxon>Bacteria</taxon>
        <taxon>Pseudomonadati</taxon>
        <taxon>Pseudomonadota</taxon>
        <taxon>Alphaproteobacteria</taxon>
        <taxon>Hyphomicrobiales</taxon>
        <taxon>Xanthobacteraceae</taxon>
        <taxon>Ancylobacter</taxon>
    </lineage>
</organism>
<dbReference type="Proteomes" id="UP000295030">
    <property type="component" value="Unassembled WGS sequence"/>
</dbReference>
<name>A0A4R1I8Z1_ANCAQ</name>
<protein>
    <recommendedName>
        <fullName evidence="3">DUF883 domain-containing protein</fullName>
    </recommendedName>
</protein>
<gene>
    <name evidence="1" type="ORF">EV667_0125</name>
</gene>
<keyword evidence="2" id="KW-1185">Reference proteome</keyword>
<evidence type="ECO:0000313" key="1">
    <source>
        <dbReference type="EMBL" id="TCK30040.1"/>
    </source>
</evidence>
<sequence>MAQPNAQDDFAKLSADLSTLRSDVAKLTETLAAIAKSEGGAAADAITGRLRYGAARAEAAASGLAEEGYAALQDAKARAQALGGDLGATIERNPYGSVLAALGVGFLFGLLSRGR</sequence>
<dbReference type="AlphaFoldDB" id="A0A4R1I8Z1"/>
<dbReference type="EMBL" id="SMFY01000001">
    <property type="protein sequence ID" value="TCK30040.1"/>
    <property type="molecule type" value="Genomic_DNA"/>
</dbReference>